<accession>A0A132MZ80</accession>
<feature type="transmembrane region" description="Helical" evidence="2">
    <location>
        <begin position="18"/>
        <end position="37"/>
    </location>
</feature>
<evidence type="ECO:0000256" key="2">
    <source>
        <dbReference type="SAM" id="Phobius"/>
    </source>
</evidence>
<evidence type="ECO:0000256" key="1">
    <source>
        <dbReference type="SAM" id="MobiDB-lite"/>
    </source>
</evidence>
<dbReference type="PATRIC" id="fig|1469144.10.peg.4570"/>
<name>A0A132MZ80_9ACTN</name>
<dbReference type="RefSeq" id="WP_066890747.1">
    <property type="nucleotide sequence ID" value="NZ_LAXD01000001.1"/>
</dbReference>
<keyword evidence="2" id="KW-1133">Transmembrane helix</keyword>
<feature type="region of interest" description="Disordered" evidence="1">
    <location>
        <begin position="315"/>
        <end position="390"/>
    </location>
</feature>
<feature type="transmembrane region" description="Helical" evidence="2">
    <location>
        <begin position="140"/>
        <end position="159"/>
    </location>
</feature>
<sequence length="553" mass="58705">MRLDLRTALGYGADHPGYVLAAAALTVVALAILARLVRALGGAGAQAGQEAGEQGGQQDETGSKTRLEDVITFVAAIVATGVSLQGMWEVFSDKLSDVPAWLRVVLFGFIELAMLASALRARRNIRETGDGDPGLDATAVRVLTAITAILSCLDAGSLVEGLLRLVAPAIAAFLWERFLAIEQRRVTGRERRIHWRVTPERIAVWLGLAEAYDRTASEVDAHRRLARLARAAKRVRTLNEARVTGRRLRKALAELDRAMEDAVEYAGLATDPTRQQQLMDYIGALYSAATLADLNPHAPWHPAAPPVEPGALPRLVPVPIPVEPASADPTEKPTETESSATVDPTGESGEAMPVEEESTPTGESTGDRDPAGRGSTVAAVESTGSAEEPAVEPAVASALPLLPYAPTVVRLATEAPTAEVFPWDGSGRPAERVGSAVAVGLTPTEESTGAAPVEGKSVEPTRPRVRAVAVGPTRPRRGVRARVPVPPSARSRRVKRSDEELLAAARELAEQRGVPAHELSAEAIRVGLRIKAGKARELRDRLRAAAEESEEAA</sequence>
<gene>
    <name evidence="3" type="ORF">LI90_4259</name>
</gene>
<dbReference type="OrthoDB" id="4503449at2"/>
<feature type="region of interest" description="Disordered" evidence="1">
    <location>
        <begin position="475"/>
        <end position="495"/>
    </location>
</feature>
<evidence type="ECO:0000313" key="3">
    <source>
        <dbReference type="EMBL" id="KWX03208.1"/>
    </source>
</evidence>
<evidence type="ECO:0000313" key="4">
    <source>
        <dbReference type="Proteomes" id="UP000070188"/>
    </source>
</evidence>
<keyword evidence="2" id="KW-0812">Transmembrane</keyword>
<protein>
    <submittedName>
        <fullName evidence="3">Uncharacterized protein</fullName>
    </submittedName>
</protein>
<keyword evidence="4" id="KW-1185">Reference proteome</keyword>
<reference evidence="4" key="1">
    <citation type="submission" date="2015-04" db="EMBL/GenBank/DDBJ databases">
        <title>Physiological reanalysis, assessment of diazotrophy, and genome sequences of multiple isolates of Streptomyces thermoautotrophicus.</title>
        <authorList>
            <person name="MacKellar D.C."/>
            <person name="Lieber L."/>
            <person name="Norman J."/>
            <person name="Bolger A."/>
            <person name="Tobin C."/>
            <person name="Murray J.W."/>
            <person name="Chang R."/>
            <person name="Ford T."/>
            <person name="Nguyen P.Q."/>
            <person name="Woodward J."/>
            <person name="Permingeat H."/>
            <person name="Joshi N.S."/>
            <person name="Silver P.A."/>
            <person name="Usadel B."/>
            <person name="Rutherford A.W."/>
            <person name="Friesen M."/>
            <person name="Prell J."/>
        </authorList>
    </citation>
    <scope>NUCLEOTIDE SEQUENCE [LARGE SCALE GENOMIC DNA]</scope>
    <source>
        <strain evidence="4">H1</strain>
    </source>
</reference>
<feature type="transmembrane region" description="Helical" evidence="2">
    <location>
        <begin position="70"/>
        <end position="88"/>
    </location>
</feature>
<feature type="transmembrane region" description="Helical" evidence="2">
    <location>
        <begin position="100"/>
        <end position="119"/>
    </location>
</feature>
<comment type="caution">
    <text evidence="3">The sequence shown here is derived from an EMBL/GenBank/DDBJ whole genome shotgun (WGS) entry which is preliminary data.</text>
</comment>
<dbReference type="Proteomes" id="UP000070188">
    <property type="component" value="Unassembled WGS sequence"/>
</dbReference>
<dbReference type="AlphaFoldDB" id="A0A132MZ80"/>
<keyword evidence="2" id="KW-0472">Membrane</keyword>
<dbReference type="STRING" id="1469144.LI90_4259"/>
<dbReference type="EMBL" id="LAXD01000001">
    <property type="protein sequence ID" value="KWX03208.1"/>
    <property type="molecule type" value="Genomic_DNA"/>
</dbReference>
<organism evidence="3 4">
    <name type="scientific">Carbonactinospora thermoautotrophica</name>
    <dbReference type="NCBI Taxonomy" id="1469144"/>
    <lineage>
        <taxon>Bacteria</taxon>
        <taxon>Bacillati</taxon>
        <taxon>Actinomycetota</taxon>
        <taxon>Actinomycetes</taxon>
        <taxon>Kitasatosporales</taxon>
        <taxon>Carbonactinosporaceae</taxon>
        <taxon>Carbonactinospora</taxon>
    </lineage>
</organism>
<proteinExistence type="predicted"/>